<feature type="compositionally biased region" description="Low complexity" evidence="1">
    <location>
        <begin position="160"/>
        <end position="190"/>
    </location>
</feature>
<dbReference type="EMBL" id="LIAE01005351">
    <property type="protein sequence ID" value="PAV93399.1"/>
    <property type="molecule type" value="Genomic_DNA"/>
</dbReference>
<name>A0A2A2M4Q4_9BILA</name>
<dbReference type="AlphaFoldDB" id="A0A2A2M4Q4"/>
<evidence type="ECO:0000313" key="3">
    <source>
        <dbReference type="Proteomes" id="UP000218231"/>
    </source>
</evidence>
<keyword evidence="3" id="KW-1185">Reference proteome</keyword>
<feature type="region of interest" description="Disordered" evidence="1">
    <location>
        <begin position="37"/>
        <end position="62"/>
    </location>
</feature>
<accession>A0A2A2M4Q4</accession>
<evidence type="ECO:0000256" key="1">
    <source>
        <dbReference type="SAM" id="MobiDB-lite"/>
    </source>
</evidence>
<reference evidence="2 3" key="1">
    <citation type="journal article" date="2017" name="Curr. Biol.">
        <title>Genome architecture and evolution of a unichromosomal asexual nematode.</title>
        <authorList>
            <person name="Fradin H."/>
            <person name="Zegar C."/>
            <person name="Gutwein M."/>
            <person name="Lucas J."/>
            <person name="Kovtun M."/>
            <person name="Corcoran D."/>
            <person name="Baugh L.R."/>
            <person name="Kiontke K."/>
            <person name="Gunsalus K."/>
            <person name="Fitch D.H."/>
            <person name="Piano F."/>
        </authorList>
    </citation>
    <scope>NUCLEOTIDE SEQUENCE [LARGE SCALE GENOMIC DNA]</scope>
    <source>
        <strain evidence="2">PF1309</strain>
    </source>
</reference>
<feature type="compositionally biased region" description="Low complexity" evidence="1">
    <location>
        <begin position="37"/>
        <end position="52"/>
    </location>
</feature>
<organism evidence="2 3">
    <name type="scientific">Diploscapter pachys</name>
    <dbReference type="NCBI Taxonomy" id="2018661"/>
    <lineage>
        <taxon>Eukaryota</taxon>
        <taxon>Metazoa</taxon>
        <taxon>Ecdysozoa</taxon>
        <taxon>Nematoda</taxon>
        <taxon>Chromadorea</taxon>
        <taxon>Rhabditida</taxon>
        <taxon>Rhabditina</taxon>
        <taxon>Rhabditomorpha</taxon>
        <taxon>Rhabditoidea</taxon>
        <taxon>Rhabditidae</taxon>
        <taxon>Diploscapter</taxon>
    </lineage>
</organism>
<feature type="region of interest" description="Disordered" evidence="1">
    <location>
        <begin position="154"/>
        <end position="197"/>
    </location>
</feature>
<protein>
    <submittedName>
        <fullName evidence="2">Uncharacterized protein</fullName>
    </submittedName>
</protein>
<gene>
    <name evidence="2" type="ORF">WR25_18436</name>
</gene>
<evidence type="ECO:0000313" key="2">
    <source>
        <dbReference type="EMBL" id="PAV93399.1"/>
    </source>
</evidence>
<dbReference type="Proteomes" id="UP000218231">
    <property type="component" value="Unassembled WGS sequence"/>
</dbReference>
<sequence>MPWPSRSITAPGSVPGALARSRSAMCDRVATATSLNSAMRAPSAMSARSISAHRLSRPKTRSATTNIAAMSATAAPSSSASSNGRSTPRRLTIRLASLVATISPRRRCSSIALAKSRCIAGGKAACRSGASSGASARGACSIPSCNDSFAVASSTASSGRVRPLPSCPRRSRSSLPASPSTARSSRPAPSKISMTRT</sequence>
<proteinExistence type="predicted"/>
<comment type="caution">
    <text evidence="2">The sequence shown here is derived from an EMBL/GenBank/DDBJ whole genome shotgun (WGS) entry which is preliminary data.</text>
</comment>